<reference evidence="4" key="1">
    <citation type="journal article" date="2023" name="Front. Mar. Sci.">
        <title>A new Merluccius polli reference genome to investigate the effects of global change in West African waters.</title>
        <authorList>
            <person name="Mateo J.L."/>
            <person name="Blanco-Fernandez C."/>
            <person name="Garcia-Vazquez E."/>
            <person name="Machado-Schiaffino G."/>
        </authorList>
    </citation>
    <scope>NUCLEOTIDE SEQUENCE</scope>
    <source>
        <strain evidence="4">C29</strain>
        <tissue evidence="4">Fin</tissue>
    </source>
</reference>
<dbReference type="AlphaFoldDB" id="A0AA47NRQ1"/>
<keyword evidence="4" id="KW-0346">Stress response</keyword>
<sequence length="103" mass="11060">MSTPVSDHSTPTGHIHTIGDMFHFEVDVSEFSPEDVVVTSSNNLIEVSAEKIGEDGTVTNTLSHTCRLPVDMEPTSLTSSMGNNGVLTVRGRAESVPVLQHLK</sequence>
<keyword evidence="5" id="KW-1185">Reference proteome</keyword>
<dbReference type="GO" id="GO:0005634">
    <property type="term" value="C:nucleus"/>
    <property type="evidence" value="ECO:0007669"/>
    <property type="project" value="TreeGrafter"/>
</dbReference>
<dbReference type="PROSITE" id="PS01031">
    <property type="entry name" value="SHSP"/>
    <property type="match status" value="1"/>
</dbReference>
<evidence type="ECO:0000256" key="2">
    <source>
        <dbReference type="RuleBase" id="RU003616"/>
    </source>
</evidence>
<evidence type="ECO:0000259" key="3">
    <source>
        <dbReference type="PROSITE" id="PS01031"/>
    </source>
</evidence>
<evidence type="ECO:0000313" key="5">
    <source>
        <dbReference type="Proteomes" id="UP001174136"/>
    </source>
</evidence>
<comment type="similarity">
    <text evidence="1 2">Belongs to the small heat shock protein (HSP20) family.</text>
</comment>
<proteinExistence type="inferred from homology"/>
<dbReference type="SUPFAM" id="SSF49764">
    <property type="entry name" value="HSP20-like chaperones"/>
    <property type="match status" value="1"/>
</dbReference>
<comment type="caution">
    <text evidence="4">The sequence shown here is derived from an EMBL/GenBank/DDBJ whole genome shotgun (WGS) entry which is preliminary data.</text>
</comment>
<evidence type="ECO:0000313" key="4">
    <source>
        <dbReference type="EMBL" id="KAK0135901.1"/>
    </source>
</evidence>
<dbReference type="GO" id="GO:0005737">
    <property type="term" value="C:cytoplasm"/>
    <property type="evidence" value="ECO:0007669"/>
    <property type="project" value="TreeGrafter"/>
</dbReference>
<dbReference type="InterPro" id="IPR008978">
    <property type="entry name" value="HSP20-like_chaperone"/>
</dbReference>
<feature type="domain" description="SHSP" evidence="3">
    <location>
        <begin position="3"/>
        <end position="103"/>
    </location>
</feature>
<dbReference type="Gene3D" id="2.60.40.790">
    <property type="match status" value="1"/>
</dbReference>
<evidence type="ECO:0000256" key="1">
    <source>
        <dbReference type="PROSITE-ProRule" id="PRU00285"/>
    </source>
</evidence>
<name>A0AA47NRQ1_MERPO</name>
<organism evidence="4 5">
    <name type="scientific">Merluccius polli</name>
    <name type="common">Benguela hake</name>
    <name type="synonym">Merluccius cadenati</name>
    <dbReference type="NCBI Taxonomy" id="89951"/>
    <lineage>
        <taxon>Eukaryota</taxon>
        <taxon>Metazoa</taxon>
        <taxon>Chordata</taxon>
        <taxon>Craniata</taxon>
        <taxon>Vertebrata</taxon>
        <taxon>Euteleostomi</taxon>
        <taxon>Actinopterygii</taxon>
        <taxon>Neopterygii</taxon>
        <taxon>Teleostei</taxon>
        <taxon>Neoteleostei</taxon>
        <taxon>Acanthomorphata</taxon>
        <taxon>Zeiogadaria</taxon>
        <taxon>Gadariae</taxon>
        <taxon>Gadiformes</taxon>
        <taxon>Gadoidei</taxon>
        <taxon>Merlucciidae</taxon>
        <taxon>Merluccius</taxon>
    </lineage>
</organism>
<dbReference type="Pfam" id="PF00011">
    <property type="entry name" value="HSP20"/>
    <property type="match status" value="1"/>
</dbReference>
<gene>
    <name evidence="4" type="primary">HSPB7_0</name>
    <name evidence="4" type="ORF">N1851_028278</name>
</gene>
<protein>
    <submittedName>
        <fullName evidence="4">Heat shock protein beta-7</fullName>
    </submittedName>
</protein>
<accession>A0AA47NRQ1</accession>
<dbReference type="PANTHER" id="PTHR46907">
    <property type="entry name" value="HEAT SHOCK PROTEIN BETA-7-RELATED"/>
    <property type="match status" value="1"/>
</dbReference>
<dbReference type="PANTHER" id="PTHR46907:SF2">
    <property type="entry name" value="HEAT SHOCK PROTEIN BETA-7"/>
    <property type="match status" value="1"/>
</dbReference>
<dbReference type="Proteomes" id="UP001174136">
    <property type="component" value="Unassembled WGS sequence"/>
</dbReference>
<dbReference type="InterPro" id="IPR002068">
    <property type="entry name" value="A-crystallin/Hsp20_dom"/>
</dbReference>
<dbReference type="EMBL" id="JAOPHQ010005405">
    <property type="protein sequence ID" value="KAK0135901.1"/>
    <property type="molecule type" value="Genomic_DNA"/>
</dbReference>